<dbReference type="SMART" id="SM00239">
    <property type="entry name" value="C2"/>
    <property type="match status" value="4"/>
</dbReference>
<feature type="domain" description="C2" evidence="5">
    <location>
        <begin position="169"/>
        <end position="293"/>
    </location>
</feature>
<feature type="region of interest" description="Disordered" evidence="3">
    <location>
        <begin position="405"/>
        <end position="427"/>
    </location>
</feature>
<keyword evidence="1" id="KW-0479">Metal-binding</keyword>
<dbReference type="Pfam" id="PF00168">
    <property type="entry name" value="C2"/>
    <property type="match status" value="4"/>
</dbReference>
<dbReference type="PANTHER" id="PTHR45911:SF4">
    <property type="entry name" value="MULTIPLE C2 AND TRANSMEMBRANE DOMAIN-CONTAINING PROTEIN"/>
    <property type="match status" value="1"/>
</dbReference>
<feature type="domain" description="C2" evidence="5">
    <location>
        <begin position="548"/>
        <end position="670"/>
    </location>
</feature>
<feature type="region of interest" description="Disordered" evidence="3">
    <location>
        <begin position="1127"/>
        <end position="1162"/>
    </location>
</feature>
<reference evidence="7" key="1">
    <citation type="journal article" date="2023" name="Commun. Biol.">
        <title>Genome analysis of Parmales, the sister group of diatoms, reveals the evolutionary specialization of diatoms from phago-mixotrophs to photoautotrophs.</title>
        <authorList>
            <person name="Ban H."/>
            <person name="Sato S."/>
            <person name="Yoshikawa S."/>
            <person name="Yamada K."/>
            <person name="Nakamura Y."/>
            <person name="Ichinomiya M."/>
            <person name="Sato N."/>
            <person name="Blanc-Mathieu R."/>
            <person name="Endo H."/>
            <person name="Kuwata A."/>
            <person name="Ogata H."/>
        </authorList>
    </citation>
    <scope>NUCLEOTIDE SEQUENCE [LARGE SCALE GENOMIC DNA]</scope>
</reference>
<dbReference type="InterPro" id="IPR000008">
    <property type="entry name" value="C2_dom"/>
</dbReference>
<keyword evidence="7" id="KW-1185">Reference proteome</keyword>
<sequence length="1319" mass="148637">MSNQQRTLTLRLVCCTGLLAADKGGTSDPYVTIQILERGTGKPVKKEVHKSKTKKKTVNPVFDETFEFGSNYDFDIPSPQLPSIEFKVYDSDTFGSEPLGFVTLPLEYFGDQIEPKLSKHGLAKFGKMKEDAKGEIEFTLNFNRPSTASTLPPISSTPTPVSLTDPPLIIPDSVANIRVDVDHPANELHVMVIKATSLKIMDEGGGIFRKKSPGSSDPFVTVELGSTKVKTKVISKSLNPVWNESFVIRHSNPGSVLTVKVDDYDKLSGSDFIGQFKVPIGKLKGGEENREWRTLETLEGDVSDKLGRLLVAFRWCHNKDAKVVQQEGGGGEETGAGVELEQLDEEDIKLKSDLSKPPLDNVEDKKVDGKGPNELHVMVIKAKHIKVMDGKGILASLPKVSLPGFGKKKKKEEDDKKIKKKKDGTSDPFVTVTTTSSLASKVKYKTDVVKKTLEPVWTTNNRFAIPESDPGGVLTLEMRDSDMVTTEFMGSVTVPLSTFMGRREVRDWYTLTGKDGTIDEDRGRVLVSTRWVYNPAIISEAEAMDPNDLGPPMEIEEDKPMKQANRVNVFVIRAKKLCVMDKNMLSSGGSSDPVVTVRFDKEKKKTDVMKKNLNPVFMKQVHFDRMLSTTSKNLVEVVVEDYDLGGNDFMGQVSVPLVTLKDRKEVRRWFKLQNKDGTVDGKDRGEILLAFRWTYDKSAKPPVEKGGLEALEDIKPKRRVSTPPKRERKKTVVKKEVVKAPEPRLVETYGNWIEYEDVETKKAYWYNAVSFVSTWIMPGFVKDEKKRRMLQRVKDQAEYSLITCGDSAYHNFRVEVQAERDRCYKWLSQMGQENLHEAKMKKFLEFLVNQEFKFLAAAFRPWKELVGRQEEHEAESAAVELQRVVRSFLLRQREALTERGLKVHYVKVKCMKSALAQKEKEEIIRKGDGFALVGMMTLEKTEEDVLEETFEAMFSIVAEETAREMEVYEAEAERQRRERALDDALDAAFSSDEDEDEKMEEVEEVKVNEETGEEEIVIVKKRKEKEKPMSALDLAVQRRKQVELVERGLADPSTLKRPLNDQDISAAAEKIEDNIIENALDGVIEEVELYLNSALLVEEGDKRDKVMDLCIRLWMNDESLTEVLLDSKLKPAVGDDEDEEDEDGEEEEEEEEEEDEGAQLDDVDLGFGDAGAVAIADAMRSNSSVTSVVIRNQAVGDEGCAALALALSGNSSVTNLDLSMNHICNVGAAEIAKMMRRNDTVERIDLRSNLIGDFGTRKLMLGLRKNTKVENRKLKLRSNRVSVKQMFVKREVNLKLGFSKTRTLIEKSRAKMTIHNLHF</sequence>
<dbReference type="SMART" id="SM00368">
    <property type="entry name" value="LRR_RI"/>
    <property type="match status" value="3"/>
</dbReference>
<dbReference type="Proteomes" id="UP001165065">
    <property type="component" value="Unassembled WGS sequence"/>
</dbReference>
<dbReference type="GO" id="GO:0016020">
    <property type="term" value="C:membrane"/>
    <property type="evidence" value="ECO:0007669"/>
    <property type="project" value="TreeGrafter"/>
</dbReference>
<keyword evidence="2" id="KW-0106">Calcium</keyword>
<dbReference type="Gene3D" id="2.60.40.150">
    <property type="entry name" value="C2 domain"/>
    <property type="match status" value="4"/>
</dbReference>
<comment type="caution">
    <text evidence="6">The sequence shown here is derived from an EMBL/GenBank/DDBJ whole genome shotgun (WGS) entry which is preliminary data.</text>
</comment>
<dbReference type="PROSITE" id="PS50004">
    <property type="entry name" value="C2"/>
    <property type="match status" value="4"/>
</dbReference>
<dbReference type="PANTHER" id="PTHR45911">
    <property type="entry name" value="C2 DOMAIN-CONTAINING PROTEIN"/>
    <property type="match status" value="1"/>
</dbReference>
<dbReference type="Gene3D" id="3.80.10.10">
    <property type="entry name" value="Ribonuclease Inhibitor"/>
    <property type="match status" value="1"/>
</dbReference>
<keyword evidence="4" id="KW-0732">Signal</keyword>
<feature type="compositionally biased region" description="Acidic residues" evidence="3">
    <location>
        <begin position="1134"/>
        <end position="1162"/>
    </location>
</feature>
<feature type="domain" description="C2" evidence="5">
    <location>
        <begin position="1"/>
        <end position="120"/>
    </location>
</feature>
<protein>
    <recommendedName>
        <fullName evidence="5">C2 domain-containing protein</fullName>
    </recommendedName>
</protein>
<dbReference type="GO" id="GO:0005509">
    <property type="term" value="F:calcium ion binding"/>
    <property type="evidence" value="ECO:0007669"/>
    <property type="project" value="TreeGrafter"/>
</dbReference>
<feature type="signal peptide" evidence="4">
    <location>
        <begin position="1"/>
        <end position="20"/>
    </location>
</feature>
<name>A0A9W7G173_9STRA</name>
<dbReference type="CDD" id="cd00030">
    <property type="entry name" value="C2"/>
    <property type="match status" value="3"/>
</dbReference>
<dbReference type="EMBL" id="BRYA01000664">
    <property type="protein sequence ID" value="GMI28577.1"/>
    <property type="molecule type" value="Genomic_DNA"/>
</dbReference>
<evidence type="ECO:0000256" key="2">
    <source>
        <dbReference type="ARBA" id="ARBA00022837"/>
    </source>
</evidence>
<dbReference type="InterPro" id="IPR001202">
    <property type="entry name" value="WW_dom"/>
</dbReference>
<dbReference type="OrthoDB" id="196566at2759"/>
<dbReference type="SUPFAM" id="SSF52047">
    <property type="entry name" value="RNI-like"/>
    <property type="match status" value="1"/>
</dbReference>
<proteinExistence type="predicted"/>
<dbReference type="InterPro" id="IPR035892">
    <property type="entry name" value="C2_domain_sf"/>
</dbReference>
<evidence type="ECO:0000256" key="1">
    <source>
        <dbReference type="ARBA" id="ARBA00022723"/>
    </source>
</evidence>
<evidence type="ECO:0000256" key="4">
    <source>
        <dbReference type="SAM" id="SignalP"/>
    </source>
</evidence>
<evidence type="ECO:0000259" key="5">
    <source>
        <dbReference type="PROSITE" id="PS50004"/>
    </source>
</evidence>
<feature type="chain" id="PRO_5040814842" description="C2 domain-containing protein" evidence="4">
    <location>
        <begin position="21"/>
        <end position="1319"/>
    </location>
</feature>
<dbReference type="InterPro" id="IPR032675">
    <property type="entry name" value="LRR_dom_sf"/>
</dbReference>
<gene>
    <name evidence="6" type="ORF">TrCOL_g8343</name>
</gene>
<evidence type="ECO:0000256" key="3">
    <source>
        <dbReference type="SAM" id="MobiDB-lite"/>
    </source>
</evidence>
<organism evidence="6 7">
    <name type="scientific">Triparma columacea</name>
    <dbReference type="NCBI Taxonomy" id="722753"/>
    <lineage>
        <taxon>Eukaryota</taxon>
        <taxon>Sar</taxon>
        <taxon>Stramenopiles</taxon>
        <taxon>Ochrophyta</taxon>
        <taxon>Bolidophyceae</taxon>
        <taxon>Parmales</taxon>
        <taxon>Triparmaceae</taxon>
        <taxon>Triparma</taxon>
    </lineage>
</organism>
<dbReference type="SUPFAM" id="SSF49562">
    <property type="entry name" value="C2 domain (Calcium/lipid-binding domain, CaLB)"/>
    <property type="match status" value="4"/>
</dbReference>
<evidence type="ECO:0000313" key="6">
    <source>
        <dbReference type="EMBL" id="GMI28577.1"/>
    </source>
</evidence>
<dbReference type="PRINTS" id="PR00360">
    <property type="entry name" value="C2DOMAIN"/>
</dbReference>
<accession>A0A9W7G173</accession>
<dbReference type="PROSITE" id="PS01159">
    <property type="entry name" value="WW_DOMAIN_1"/>
    <property type="match status" value="1"/>
</dbReference>
<evidence type="ECO:0000313" key="7">
    <source>
        <dbReference type="Proteomes" id="UP001165065"/>
    </source>
</evidence>
<feature type="domain" description="C2" evidence="5">
    <location>
        <begin position="353"/>
        <end position="509"/>
    </location>
</feature>